<dbReference type="PROSITE" id="PS51007">
    <property type="entry name" value="CYTC"/>
    <property type="match status" value="1"/>
</dbReference>
<feature type="signal peptide" evidence="5">
    <location>
        <begin position="1"/>
        <end position="22"/>
    </location>
</feature>
<dbReference type="NCBIfam" id="TIGR02603">
    <property type="entry name" value="CxxCH_TIGR02603"/>
    <property type="match status" value="1"/>
</dbReference>
<evidence type="ECO:0000256" key="2">
    <source>
        <dbReference type="ARBA" id="ARBA00022723"/>
    </source>
</evidence>
<reference evidence="7 8" key="1">
    <citation type="journal article" date="2011" name="J. Bacteriol.">
        <title>Genome sequence of 'Pedosphaera parvula' Ellin514, an aerobic Verrucomicrobial isolate from pasture soil.</title>
        <authorList>
            <person name="Kant R."/>
            <person name="van Passel M.W."/>
            <person name="Sangwan P."/>
            <person name="Palva A."/>
            <person name="Lucas S."/>
            <person name="Copeland A."/>
            <person name="Lapidus A."/>
            <person name="Glavina Del Rio T."/>
            <person name="Dalin E."/>
            <person name="Tice H."/>
            <person name="Bruce D."/>
            <person name="Goodwin L."/>
            <person name="Pitluck S."/>
            <person name="Chertkov O."/>
            <person name="Larimer F.W."/>
            <person name="Land M.L."/>
            <person name="Hauser L."/>
            <person name="Brettin T.S."/>
            <person name="Detter J.C."/>
            <person name="Han S."/>
            <person name="de Vos W.M."/>
            <person name="Janssen P.H."/>
            <person name="Smidt H."/>
        </authorList>
    </citation>
    <scope>NUCLEOTIDE SEQUENCE [LARGE SCALE GENOMIC DNA]</scope>
    <source>
        <strain evidence="7 8">Ellin514</strain>
    </source>
</reference>
<dbReference type="STRING" id="320771.Cflav_PD0852"/>
<dbReference type="PANTHER" id="PTHR33546:SF1">
    <property type="entry name" value="LARGE, MULTIFUNCTIONAL SECRETED PROTEIN"/>
    <property type="match status" value="1"/>
</dbReference>
<proteinExistence type="predicted"/>
<dbReference type="SUPFAM" id="SSF50952">
    <property type="entry name" value="Soluble quinoprotein glucose dehydrogenase"/>
    <property type="match status" value="1"/>
</dbReference>
<dbReference type="Gene3D" id="1.10.760.10">
    <property type="entry name" value="Cytochrome c-like domain"/>
    <property type="match status" value="1"/>
</dbReference>
<sequence length="850" mass="93491" precursor="true">MNRYTILFANVLAAFATCTLPAQPVGSIEVRRETVEKVPPIQMLAPGFSVRELPLNLKNINNLVYAPDGRLFALGYNGVVYQLKDTDGDGLEDTATLFFANKPEQILPSIGMCWGPGGLYIASRGRVIRLKDKGDGTGELETIAKDWVKPTGMAGSGLDAIGIAVDQQGNVFFGLGCDDWHEAYRVNKETGKSDYNIHSDRGTVQKLSSDFKTHEAICTGIRFTISMAFNANGDLFATDQEGATWLPNGNPFDELLHIQPGRHYGFPPRHPKYLPNVIDEPSVFDYAPQHQSTCGLHFNERLANGKNVFGPSWWQGDALVSGESRGKIWRTKLVKSAAGYVAQTELIACLNMLTIDSIPTPQGDLLVTCHSGKPDWGTGPEGEGKLFKISYTDKMAPQPVFAYASSPTETRVIFDRPLDPGKLKNLAKLSSITMGRYVGAGDRFESFQPGYQAVKDQNEVPRFNLPVLTGGLSSDNRSLVLLTASRKEAVNYGVQLPEGESAERTHDGSRHEMPQQSAIDVLSDLSGVEVEWRAASGKEKWSGWLPHLDLSVAKGFTEASEEHKHLFGLLKRPGKLTLRSQLDMGLMLHPKTQPGAKLDYEYPPEMVTVVFKSDAKLKLKSGANVKVRRMNDKELEITTMPKADQWVPIEISLMTGECEPKIDVSWFTAEDSRPRPLQLRRMLMPWATPHAEELQQVTERRIPEIVGGDWQRGKKVFYGEQAACFKCHQVAGVGGKIGPDLSNLPQRDYASVYKDITEPSAAINPDHLAYNIELKSGEAVTGVILEDTVDGLVIGQATGQSITVAKNQIASRKASSISLMPEGLLQGLSNQQRKDLLTFLLVESAKQAKN</sequence>
<evidence type="ECO:0000256" key="1">
    <source>
        <dbReference type="ARBA" id="ARBA00022617"/>
    </source>
</evidence>
<keyword evidence="1 4" id="KW-0349">Heme</keyword>
<dbReference type="AlphaFoldDB" id="B9XQH7"/>
<protein>
    <submittedName>
        <fullName evidence="7">Heme-binding protein</fullName>
    </submittedName>
</protein>
<dbReference type="OrthoDB" id="175268at2"/>
<dbReference type="PANTHER" id="PTHR33546">
    <property type="entry name" value="LARGE, MULTIFUNCTIONAL SECRETED PROTEIN-RELATED"/>
    <property type="match status" value="1"/>
</dbReference>
<dbReference type="GO" id="GO:0020037">
    <property type="term" value="F:heme binding"/>
    <property type="evidence" value="ECO:0007669"/>
    <property type="project" value="InterPro"/>
</dbReference>
<dbReference type="GO" id="GO:0009055">
    <property type="term" value="F:electron transfer activity"/>
    <property type="evidence" value="ECO:0007669"/>
    <property type="project" value="InterPro"/>
</dbReference>
<feature type="chain" id="PRO_5002893369" evidence="5">
    <location>
        <begin position="23"/>
        <end position="850"/>
    </location>
</feature>
<keyword evidence="8" id="KW-1185">Reference proteome</keyword>
<dbReference type="InterPro" id="IPR011041">
    <property type="entry name" value="Quinoprot_gluc/sorb_DH_b-prop"/>
</dbReference>
<comment type="caution">
    <text evidence="7">The sequence shown here is derived from an EMBL/GenBank/DDBJ whole genome shotgun (WGS) entry which is preliminary data.</text>
</comment>
<dbReference type="GO" id="GO:0046872">
    <property type="term" value="F:metal ion binding"/>
    <property type="evidence" value="ECO:0007669"/>
    <property type="project" value="UniProtKB-KW"/>
</dbReference>
<organism evidence="7 8">
    <name type="scientific">Pedosphaera parvula (strain Ellin514)</name>
    <dbReference type="NCBI Taxonomy" id="320771"/>
    <lineage>
        <taxon>Bacteria</taxon>
        <taxon>Pseudomonadati</taxon>
        <taxon>Verrucomicrobiota</taxon>
        <taxon>Pedosphaerae</taxon>
        <taxon>Pedosphaerales</taxon>
        <taxon>Pedosphaeraceae</taxon>
        <taxon>Pedosphaera</taxon>
    </lineage>
</organism>
<dbReference type="InterPro" id="IPR036909">
    <property type="entry name" value="Cyt_c-like_dom_sf"/>
</dbReference>
<dbReference type="InterPro" id="IPR009056">
    <property type="entry name" value="Cyt_c-like_dom"/>
</dbReference>
<dbReference type="InterPro" id="IPR013427">
    <property type="entry name" value="Haem-bd_dom_put"/>
</dbReference>
<dbReference type="RefSeq" id="WP_007418063.1">
    <property type="nucleotide sequence ID" value="NZ_ABOX02000054.1"/>
</dbReference>
<evidence type="ECO:0000256" key="4">
    <source>
        <dbReference type="PROSITE-ProRule" id="PRU00433"/>
    </source>
</evidence>
<dbReference type="InterPro" id="IPR011042">
    <property type="entry name" value="6-blade_b-propeller_TolB-like"/>
</dbReference>
<name>B9XQH7_PEDPL</name>
<keyword evidence="5" id="KW-0732">Signal</keyword>
<evidence type="ECO:0000259" key="6">
    <source>
        <dbReference type="PROSITE" id="PS51007"/>
    </source>
</evidence>
<feature type="domain" description="Cytochrome c" evidence="6">
    <location>
        <begin position="708"/>
        <end position="844"/>
    </location>
</feature>
<dbReference type="Gene3D" id="2.120.10.30">
    <property type="entry name" value="TolB, C-terminal domain"/>
    <property type="match status" value="1"/>
</dbReference>
<dbReference type="EMBL" id="ABOX02000054">
    <property type="protein sequence ID" value="EEF57902.1"/>
    <property type="molecule type" value="Genomic_DNA"/>
</dbReference>
<evidence type="ECO:0000256" key="3">
    <source>
        <dbReference type="ARBA" id="ARBA00023004"/>
    </source>
</evidence>
<dbReference type="Proteomes" id="UP000003688">
    <property type="component" value="Unassembled WGS sequence"/>
</dbReference>
<keyword evidence="2 4" id="KW-0479">Metal-binding</keyword>
<accession>B9XQH7</accession>
<evidence type="ECO:0000256" key="5">
    <source>
        <dbReference type="SAM" id="SignalP"/>
    </source>
</evidence>
<evidence type="ECO:0000313" key="7">
    <source>
        <dbReference type="EMBL" id="EEF57902.1"/>
    </source>
</evidence>
<evidence type="ECO:0000313" key="8">
    <source>
        <dbReference type="Proteomes" id="UP000003688"/>
    </source>
</evidence>
<keyword evidence="3 4" id="KW-0408">Iron</keyword>
<gene>
    <name evidence="7" type="ORF">Cflav_PD0852</name>
</gene>
<dbReference type="SUPFAM" id="SSF46626">
    <property type="entry name" value="Cytochrome c"/>
    <property type="match status" value="1"/>
</dbReference>